<feature type="binding site" evidence="15">
    <location>
        <position position="216"/>
    </location>
    <ligand>
        <name>NADP(+)</name>
        <dbReference type="ChEBI" id="CHEBI:58349"/>
    </ligand>
</feature>
<dbReference type="GO" id="GO:0008203">
    <property type="term" value="P:cholesterol metabolic process"/>
    <property type="evidence" value="ECO:0007669"/>
    <property type="project" value="UniProtKB-UniPathway"/>
</dbReference>
<evidence type="ECO:0000256" key="11">
    <source>
        <dbReference type="ARBA" id="ARBA00023002"/>
    </source>
</evidence>
<dbReference type="AlphaFoldDB" id="A0A1B0GLQ9"/>
<dbReference type="VEuPathDB" id="VectorBase:LLOJ010507"/>
<keyword evidence="8 13" id="KW-0274">FAD</keyword>
<dbReference type="VEuPathDB" id="VectorBase:LLONM1_009068"/>
<evidence type="ECO:0000256" key="5">
    <source>
        <dbReference type="ARBA" id="ARBA00016287"/>
    </source>
</evidence>
<dbReference type="SUPFAM" id="SSF51971">
    <property type="entry name" value="Nucleotide-binding domain"/>
    <property type="match status" value="1"/>
</dbReference>
<proteinExistence type="inferred from homology"/>
<evidence type="ECO:0000256" key="14">
    <source>
        <dbReference type="PIRSR" id="PIRSR000362-1"/>
    </source>
</evidence>
<feature type="binding site" evidence="14">
    <location>
        <position position="86"/>
    </location>
    <ligand>
        <name>FAD</name>
        <dbReference type="ChEBI" id="CHEBI:57692"/>
    </ligand>
</feature>
<comment type="catalytic activity">
    <reaction evidence="12 13">
        <text>2 reduced [adrenodoxin] + NADP(+) + H(+) = 2 oxidized [adrenodoxin] + NADPH</text>
        <dbReference type="Rhea" id="RHEA:42312"/>
        <dbReference type="Rhea" id="RHEA-COMP:9998"/>
        <dbReference type="Rhea" id="RHEA-COMP:9999"/>
        <dbReference type="ChEBI" id="CHEBI:15378"/>
        <dbReference type="ChEBI" id="CHEBI:33737"/>
        <dbReference type="ChEBI" id="CHEBI:33738"/>
        <dbReference type="ChEBI" id="CHEBI:57783"/>
        <dbReference type="ChEBI" id="CHEBI:58349"/>
        <dbReference type="EC" id="1.18.1.6"/>
    </reaction>
</comment>
<feature type="binding site" evidence="14">
    <location>
        <position position="50"/>
    </location>
    <ligand>
        <name>FAD</name>
        <dbReference type="ChEBI" id="CHEBI:57692"/>
    </ligand>
</feature>
<evidence type="ECO:0000256" key="15">
    <source>
        <dbReference type="PIRSR" id="PIRSR000362-2"/>
    </source>
</evidence>
<name>A0A1B0GLQ9_LUTLO</name>
<keyword evidence="13" id="KW-0496">Mitochondrion</keyword>
<dbReference type="InterPro" id="IPR055275">
    <property type="entry name" value="Ferredox_Rdtase"/>
</dbReference>
<dbReference type="UniPathway" id="UPA00296"/>
<dbReference type="EnsemblMetazoa" id="LLOJ010507-RA">
    <property type="protein sequence ID" value="LLOJ010507-PA"/>
    <property type="gene ID" value="LLOJ010507"/>
</dbReference>
<evidence type="ECO:0000313" key="16">
    <source>
        <dbReference type="EnsemblMetazoa" id="LLOJ010507-PA"/>
    </source>
</evidence>
<evidence type="ECO:0000256" key="6">
    <source>
        <dbReference type="ARBA" id="ARBA00022448"/>
    </source>
</evidence>
<feature type="binding site" evidence="15">
    <location>
        <position position="375"/>
    </location>
    <ligand>
        <name>NADP(+)</name>
        <dbReference type="ChEBI" id="CHEBI:58349"/>
    </ligand>
</feature>
<dbReference type="PANTHER" id="PTHR48467:SF1">
    <property type="entry name" value="GLUTAMATE SYNTHASE 1 [NADH], CHLOROPLASTIC-LIKE"/>
    <property type="match status" value="1"/>
</dbReference>
<keyword evidence="17" id="KW-1185">Reference proteome</keyword>
<feature type="binding site" evidence="14">
    <location>
        <position position="42"/>
    </location>
    <ligand>
        <name>FAD</name>
        <dbReference type="ChEBI" id="CHEBI:57692"/>
    </ligand>
</feature>
<keyword evidence="11 13" id="KW-0560">Oxidoreductase</keyword>
<dbReference type="GO" id="GO:0016491">
    <property type="term" value="F:oxidoreductase activity"/>
    <property type="evidence" value="ECO:0007669"/>
    <property type="project" value="UniProtKB-KW"/>
</dbReference>
<accession>A0A1B0GLQ9</accession>
<dbReference type="Gene3D" id="3.40.50.720">
    <property type="entry name" value="NAD(P)-binding Rossmann-like Domain"/>
    <property type="match status" value="1"/>
</dbReference>
<evidence type="ECO:0000256" key="7">
    <source>
        <dbReference type="ARBA" id="ARBA00022630"/>
    </source>
</evidence>
<dbReference type="PRINTS" id="PR00419">
    <property type="entry name" value="ADXRDTASE"/>
</dbReference>
<keyword evidence="10" id="KW-0249">Electron transport</keyword>
<organism evidence="16 17">
    <name type="scientific">Lutzomyia longipalpis</name>
    <name type="common">Sand fly</name>
    <dbReference type="NCBI Taxonomy" id="7200"/>
    <lineage>
        <taxon>Eukaryota</taxon>
        <taxon>Metazoa</taxon>
        <taxon>Ecdysozoa</taxon>
        <taxon>Arthropoda</taxon>
        <taxon>Hexapoda</taxon>
        <taxon>Insecta</taxon>
        <taxon>Pterygota</taxon>
        <taxon>Neoptera</taxon>
        <taxon>Endopterygota</taxon>
        <taxon>Diptera</taxon>
        <taxon>Nematocera</taxon>
        <taxon>Psychodoidea</taxon>
        <taxon>Psychodidae</taxon>
        <taxon>Lutzomyia</taxon>
        <taxon>Lutzomyia</taxon>
    </lineage>
</organism>
<dbReference type="Pfam" id="PF13450">
    <property type="entry name" value="NAD_binding_8"/>
    <property type="match status" value="1"/>
</dbReference>
<dbReference type="EMBL" id="AJWK01032941">
    <property type="status" value="NOT_ANNOTATED_CDS"/>
    <property type="molecule type" value="Genomic_DNA"/>
</dbReference>
<dbReference type="Proteomes" id="UP000092461">
    <property type="component" value="Unassembled WGS sequence"/>
</dbReference>
<protein>
    <recommendedName>
        <fullName evidence="5 13">NADPH:adrenodoxin oxidoreductase, mitochondrial</fullName>
        <ecNumber evidence="4 13">1.18.1.6</ecNumber>
    </recommendedName>
</protein>
<dbReference type="InterPro" id="IPR021163">
    <property type="entry name" value="Ferredox_Rdtase_adrenod"/>
</dbReference>
<dbReference type="PANTHER" id="PTHR48467">
    <property type="entry name" value="GLUTAMATE SYNTHASE 1 [NADH], CHLOROPLASTIC-LIKE"/>
    <property type="match status" value="1"/>
</dbReference>
<keyword evidence="9 13" id="KW-0521">NADP</keyword>
<comment type="similarity">
    <text evidence="3 13">Belongs to the ferredoxin--NADP reductase type 1 family.</text>
</comment>
<keyword evidence="7 13" id="KW-0285">Flavoprotein</keyword>
<evidence type="ECO:0000313" key="17">
    <source>
        <dbReference type="Proteomes" id="UP000092461"/>
    </source>
</evidence>
<evidence type="ECO:0000256" key="9">
    <source>
        <dbReference type="ARBA" id="ARBA00022857"/>
    </source>
</evidence>
<feature type="binding site" evidence="14">
    <location>
        <position position="368"/>
    </location>
    <ligand>
        <name>FAD</name>
        <dbReference type="ChEBI" id="CHEBI:57692"/>
    </ligand>
</feature>
<evidence type="ECO:0000256" key="13">
    <source>
        <dbReference type="PIRNR" id="PIRNR000362"/>
    </source>
</evidence>
<evidence type="ECO:0000256" key="3">
    <source>
        <dbReference type="ARBA" id="ARBA00008312"/>
    </source>
</evidence>
<dbReference type="InterPro" id="IPR036188">
    <property type="entry name" value="FAD/NAD-bd_sf"/>
</dbReference>
<evidence type="ECO:0000256" key="1">
    <source>
        <dbReference type="ARBA" id="ARBA00001974"/>
    </source>
</evidence>
<dbReference type="FunFam" id="3.50.50.60:FF:000229">
    <property type="entry name" value="NADPH:adrenodoxin oxidoreductase, mitochondrial"/>
    <property type="match status" value="1"/>
</dbReference>
<evidence type="ECO:0000256" key="2">
    <source>
        <dbReference type="ARBA" id="ARBA00004731"/>
    </source>
</evidence>
<dbReference type="EC" id="1.18.1.6" evidence="4 13"/>
<comment type="pathway">
    <text evidence="2">Steroid metabolism; cholesterol metabolism.</text>
</comment>
<evidence type="ECO:0000256" key="10">
    <source>
        <dbReference type="ARBA" id="ARBA00022982"/>
    </source>
</evidence>
<evidence type="ECO:0000256" key="12">
    <source>
        <dbReference type="ARBA" id="ARBA00048933"/>
    </source>
</evidence>
<dbReference type="Gene3D" id="3.50.50.60">
    <property type="entry name" value="FAD/NAD(P)-binding domain"/>
    <property type="match status" value="1"/>
</dbReference>
<feature type="binding site" evidence="15">
    <location>
        <begin position="160"/>
        <end position="163"/>
    </location>
    <ligand>
        <name>NADP(+)</name>
        <dbReference type="ChEBI" id="CHEBI:58349"/>
    </ligand>
</feature>
<reference evidence="16" key="1">
    <citation type="submission" date="2020-05" db="UniProtKB">
        <authorList>
            <consortium name="EnsemblMetazoa"/>
        </authorList>
    </citation>
    <scope>IDENTIFICATION</scope>
    <source>
        <strain evidence="16">Jacobina</strain>
    </source>
</reference>
<keyword evidence="6" id="KW-0813">Transport</keyword>
<comment type="cofactor">
    <cofactor evidence="1 13 14">
        <name>FAD</name>
        <dbReference type="ChEBI" id="CHEBI:57692"/>
    </cofactor>
</comment>
<feature type="binding site" evidence="14">
    <location>
        <begin position="375"/>
        <end position="377"/>
    </location>
    <ligand>
        <name>FAD</name>
        <dbReference type="ChEBI" id="CHEBI:57692"/>
    </ligand>
</feature>
<dbReference type="PIRSF" id="PIRSF000362">
    <property type="entry name" value="FNR"/>
    <property type="match status" value="1"/>
</dbReference>
<evidence type="ECO:0000256" key="8">
    <source>
        <dbReference type="ARBA" id="ARBA00022827"/>
    </source>
</evidence>
<sequence>MVMSAGSGAVKRICVVGGGTAGFYVTQYLVKHLENCRVDVLEKLPVPFGLVRFGVAPDHPEVKNVINTFTKTASHPSVKFLGNVALGRDYTLKDLRENYNAVVLAYGAESDRNLNIPVDGEFRKILSARQFVAWYNGYPGAENVVTASHLQGRTAAIIGQGNVAVDVARILLSPIDQLRKTDITDYALEVLAASKVENVAMIGRRGPLQAAFTIKELREMLKLPGCQTTWRPESFVGIKESISTLPRPRKRLTELMLDSLSKQSPAMAPPSGRVFSPIFFRSPKCVRRSGNEFILDLIVNELQGDKAMATDATESLPIDLLLTSIGYSSLKEDSQLNFDSKKGIISNRDGRVLTNSQEIDPGLYVSGWLATGPTGVILTTMNNAFAVGQMICDDFKEKKIKEEDKPGINLSHKDVVSWSGWEKIDQEEVRRGSKVGKPREKIVSVDEMLKVGL</sequence>
<feature type="binding site" evidence="14">
    <location>
        <position position="21"/>
    </location>
    <ligand>
        <name>FAD</name>
        <dbReference type="ChEBI" id="CHEBI:57692"/>
    </ligand>
</feature>
<dbReference type="GO" id="GO:0005739">
    <property type="term" value="C:mitochondrion"/>
    <property type="evidence" value="ECO:0007669"/>
    <property type="project" value="UniProtKB-SubCell"/>
</dbReference>
<feature type="binding site" evidence="15">
    <location>
        <begin position="204"/>
        <end position="205"/>
    </location>
    <ligand>
        <name>NADP(+)</name>
        <dbReference type="ChEBI" id="CHEBI:58349"/>
    </ligand>
</feature>
<evidence type="ECO:0000256" key="4">
    <source>
        <dbReference type="ARBA" id="ARBA00013219"/>
    </source>
</evidence>
<comment type="subcellular location">
    <subcellularLocation>
        <location evidence="13">Mitochondrion</location>
    </subcellularLocation>
</comment>